<evidence type="ECO:0000259" key="2">
    <source>
        <dbReference type="Pfam" id="PF00534"/>
    </source>
</evidence>
<protein>
    <submittedName>
        <fullName evidence="4">Glycosyltransferase family 1 protein</fullName>
    </submittedName>
</protein>
<evidence type="ECO:0000256" key="1">
    <source>
        <dbReference type="ARBA" id="ARBA00022679"/>
    </source>
</evidence>
<dbReference type="Proteomes" id="UP001179121">
    <property type="component" value="Chromosome"/>
</dbReference>
<dbReference type="GO" id="GO:0009103">
    <property type="term" value="P:lipopolysaccharide biosynthetic process"/>
    <property type="evidence" value="ECO:0007669"/>
    <property type="project" value="TreeGrafter"/>
</dbReference>
<reference evidence="4" key="1">
    <citation type="submission" date="2022-10" db="EMBL/GenBank/DDBJ databases">
        <authorList>
            <person name="Koch H."/>
        </authorList>
    </citation>
    <scope>NUCLEOTIDE SEQUENCE</scope>
    <source>
        <strain evidence="4">DNF</strain>
    </source>
</reference>
<feature type="domain" description="Glycosyltransferase subfamily 4-like N-terminal" evidence="3">
    <location>
        <begin position="16"/>
        <end position="171"/>
    </location>
</feature>
<evidence type="ECO:0000313" key="4">
    <source>
        <dbReference type="EMBL" id="CAI4032691.1"/>
    </source>
</evidence>
<dbReference type="FunFam" id="3.40.50.2000:FF:000119">
    <property type="entry name" value="Glycosyl transferase group 1"/>
    <property type="match status" value="1"/>
</dbReference>
<dbReference type="InterPro" id="IPR001296">
    <property type="entry name" value="Glyco_trans_1"/>
</dbReference>
<dbReference type="EMBL" id="OX365700">
    <property type="protein sequence ID" value="CAI4032691.1"/>
    <property type="molecule type" value="Genomic_DNA"/>
</dbReference>
<dbReference type="PANTHER" id="PTHR46401">
    <property type="entry name" value="GLYCOSYLTRANSFERASE WBBK-RELATED"/>
    <property type="match status" value="1"/>
</dbReference>
<accession>A0AA86N1E1</accession>
<feature type="domain" description="Glycosyl transferase family 1" evidence="2">
    <location>
        <begin position="183"/>
        <end position="336"/>
    </location>
</feature>
<name>A0AA86N1E1_9BACT</name>
<keyword evidence="1" id="KW-0808">Transferase</keyword>
<dbReference type="GO" id="GO:0016757">
    <property type="term" value="F:glycosyltransferase activity"/>
    <property type="evidence" value="ECO:0007669"/>
    <property type="project" value="InterPro"/>
</dbReference>
<dbReference type="Pfam" id="PF13439">
    <property type="entry name" value="Glyco_transf_4"/>
    <property type="match status" value="1"/>
</dbReference>
<dbReference type="InterPro" id="IPR028098">
    <property type="entry name" value="Glyco_trans_4-like_N"/>
</dbReference>
<dbReference type="Gene3D" id="3.40.50.2000">
    <property type="entry name" value="Glycogen Phosphorylase B"/>
    <property type="match status" value="2"/>
</dbReference>
<dbReference type="RefSeq" id="WP_289269409.1">
    <property type="nucleotide sequence ID" value="NZ_OX365700.1"/>
</dbReference>
<proteinExistence type="predicted"/>
<dbReference type="AlphaFoldDB" id="A0AA86N1E1"/>
<evidence type="ECO:0000313" key="5">
    <source>
        <dbReference type="Proteomes" id="UP001179121"/>
    </source>
</evidence>
<dbReference type="PANTHER" id="PTHR46401:SF2">
    <property type="entry name" value="GLYCOSYLTRANSFERASE WBBK-RELATED"/>
    <property type="match status" value="1"/>
</dbReference>
<dbReference type="SUPFAM" id="SSF53756">
    <property type="entry name" value="UDP-Glycosyltransferase/glycogen phosphorylase"/>
    <property type="match status" value="1"/>
</dbReference>
<organism evidence="4 5">
    <name type="scientific">Nitrospira tepida</name>
    <dbReference type="NCBI Taxonomy" id="2973512"/>
    <lineage>
        <taxon>Bacteria</taxon>
        <taxon>Pseudomonadati</taxon>
        <taxon>Nitrospirota</taxon>
        <taxon>Nitrospiria</taxon>
        <taxon>Nitrospirales</taxon>
        <taxon>Nitrospiraceae</taxon>
        <taxon>Nitrospira</taxon>
    </lineage>
</organism>
<dbReference type="KEGG" id="nti:DNFV4_03121"/>
<gene>
    <name evidence="4" type="ORF">DNFV4_03121</name>
</gene>
<dbReference type="CDD" id="cd03809">
    <property type="entry name" value="GT4_MtfB-like"/>
    <property type="match status" value="1"/>
</dbReference>
<sequence length="364" mass="41231">MKIVIAAWHVRDFNVGLGRYARELIEAIGRVDREHDYLVLMPPSACAFTARPNMVYRTVRIPFFRRRVWEQVAPLAAGTYDVLHFPYDSCIAWKRGKFVATIHDLKPLVLAHHRPRPSFNERLFSLVIGDRWARLDHVVTDSLCSQGDILRLLPVEEDRVTVVYPGVDQQRFAPAARCEEREGAKPYVLCVAGKDPTKNVETLIDAFARLPQPIRQRHDLVLAGDVGKRADVVDLVTRLGLTDCVLFPGPVSDDRLLRLYRQARLFVFPSRYEGFGLPVLEAMACGCPVISSNASSLPEVVGDAGAQVDPDDVEGLAREMRSLLSDESRWEELRKRGLVRARQFSWDETARRMVEVYRKVAAQA</sequence>
<evidence type="ECO:0000259" key="3">
    <source>
        <dbReference type="Pfam" id="PF13439"/>
    </source>
</evidence>
<dbReference type="Pfam" id="PF00534">
    <property type="entry name" value="Glycos_transf_1"/>
    <property type="match status" value="1"/>
</dbReference>
<keyword evidence="5" id="KW-1185">Reference proteome</keyword>